<feature type="domain" description="DUF4145" evidence="1">
    <location>
        <begin position="62"/>
        <end position="135"/>
    </location>
</feature>
<dbReference type="EMBL" id="QBML01000001">
    <property type="protein sequence ID" value="PZO45010.1"/>
    <property type="molecule type" value="Genomic_DNA"/>
</dbReference>
<protein>
    <recommendedName>
        <fullName evidence="1">DUF4145 domain-containing protein</fullName>
    </recommendedName>
</protein>
<accession>A0A2W4WKH4</accession>
<evidence type="ECO:0000259" key="1">
    <source>
        <dbReference type="Pfam" id="PF13643"/>
    </source>
</evidence>
<name>A0A2W4WKH4_9CYAN</name>
<evidence type="ECO:0000313" key="2">
    <source>
        <dbReference type="EMBL" id="PZO45010.1"/>
    </source>
</evidence>
<evidence type="ECO:0000313" key="3">
    <source>
        <dbReference type="Proteomes" id="UP000249467"/>
    </source>
</evidence>
<dbReference type="AlphaFoldDB" id="A0A2W4WKH4"/>
<gene>
    <name evidence="2" type="ORF">DCF19_00505</name>
</gene>
<sequence length="183" mass="20722">MKGAQLANGYGLQFQDDRFSISRCEHCGFPTIWHNDLIIFPLNLTAESPSDDLPEEIKKDYEEARLIFNFSPRGSAALLRLSIQKLCIHLGQSGKNISEDIKALVKQGLPPKVQEALDIVRVIGNEAVHPGVMDLNDDRNTASQLFKLVNFITYKMITEPAEIDEIYNQLPQEKLEAIKRRDN</sequence>
<dbReference type="Pfam" id="PF13643">
    <property type="entry name" value="DUF4145"/>
    <property type="match status" value="1"/>
</dbReference>
<organism evidence="2 3">
    <name type="scientific">Pseudanabaena frigida</name>
    <dbReference type="NCBI Taxonomy" id="945775"/>
    <lineage>
        <taxon>Bacteria</taxon>
        <taxon>Bacillati</taxon>
        <taxon>Cyanobacteriota</taxon>
        <taxon>Cyanophyceae</taxon>
        <taxon>Pseudanabaenales</taxon>
        <taxon>Pseudanabaenaceae</taxon>
        <taxon>Pseudanabaena</taxon>
    </lineage>
</organism>
<dbReference type="InterPro" id="IPR025285">
    <property type="entry name" value="DUF4145"/>
</dbReference>
<reference evidence="2 3" key="2">
    <citation type="submission" date="2018-06" db="EMBL/GenBank/DDBJ databases">
        <title>Metagenomic assembly of (sub)arctic Cyanobacteria and their associated microbiome from non-axenic cultures.</title>
        <authorList>
            <person name="Baurain D."/>
        </authorList>
    </citation>
    <scope>NUCLEOTIDE SEQUENCE [LARGE SCALE GENOMIC DNA]</scope>
    <source>
        <strain evidence="2">ULC066bin1</strain>
    </source>
</reference>
<proteinExistence type="predicted"/>
<reference evidence="2 3" key="1">
    <citation type="submission" date="2018-04" db="EMBL/GenBank/DDBJ databases">
        <authorList>
            <person name="Go L.Y."/>
            <person name="Mitchell J.A."/>
        </authorList>
    </citation>
    <scope>NUCLEOTIDE SEQUENCE [LARGE SCALE GENOMIC DNA]</scope>
    <source>
        <strain evidence="2">ULC066bin1</strain>
    </source>
</reference>
<comment type="caution">
    <text evidence="2">The sequence shown here is derived from an EMBL/GenBank/DDBJ whole genome shotgun (WGS) entry which is preliminary data.</text>
</comment>
<dbReference type="Proteomes" id="UP000249467">
    <property type="component" value="Unassembled WGS sequence"/>
</dbReference>